<evidence type="ECO:0000313" key="3">
    <source>
        <dbReference type="Proteomes" id="UP000253891"/>
    </source>
</evidence>
<name>A0A0K8MH58_9LACO</name>
<reference evidence="2 3" key="1">
    <citation type="journal article" date="2015" name="BMC Genomics">
        <title>Comparative genomics of Fructobacillus spp. and Leuconostoc spp. reveals niche-specific evolution of Fructobacillus spp.</title>
        <authorList>
            <person name="Endo A."/>
            <person name="Tanizawa Y."/>
            <person name="Tanaka N."/>
            <person name="Maeno S."/>
            <person name="Kumar H."/>
            <person name="Shiwa Y."/>
            <person name="Okada S."/>
            <person name="Yoshikawa H."/>
            <person name="Dicks L."/>
            <person name="Nakagawa J."/>
            <person name="Arita M."/>
        </authorList>
    </citation>
    <scope>NUCLEOTIDE SEQUENCE [LARGE SCALE GENOMIC DNA]</scope>
    <source>
        <strain evidence="2 3">JCM 12225</strain>
    </source>
</reference>
<proteinExistence type="predicted"/>
<organism evidence="2 3">
    <name type="scientific">Fructobacillus ficulneus</name>
    <dbReference type="NCBI Taxonomy" id="157463"/>
    <lineage>
        <taxon>Bacteria</taxon>
        <taxon>Bacillati</taxon>
        <taxon>Bacillota</taxon>
        <taxon>Bacilli</taxon>
        <taxon>Lactobacillales</taxon>
        <taxon>Lactobacillaceae</taxon>
        <taxon>Fructobacillus</taxon>
    </lineage>
</organism>
<dbReference type="AlphaFoldDB" id="A0A0K8MH58"/>
<keyword evidence="3" id="KW-1185">Reference proteome</keyword>
<evidence type="ECO:0000259" key="1">
    <source>
        <dbReference type="Pfam" id="PF09848"/>
    </source>
</evidence>
<sequence>DNAEVPGSSPGWPMIKRGVDLFFLCLKIKYNQFMDKKQTDNLAPFDLSDLSENQEQTLRNLETYIQNSLLDKSSQKHIAVIQGAAGTGKSVVLTQLFKTLKSGEKKPLTPYYGLKTVMTVNHPELLKVYQEMGAKYPYIFKKDYLRPTSLINRVHQGSQAPDVVLIDEGHLLLSKREPYIRFFQDNQLAEIIKLAKVVVVVFDFQQVIQSKMYWNQTLLNQVLSSYDYRYFPLDFQYRMQVNQDVANWIDQFSRGILKPFPSNLENYDLRIFNRAADLFKEIKNRDHSVGQSRVVGTTGFPRRADGAHHVVVDDFDLPWDEFDSQVATWPNRPESINEVGSIYTVQGFDMNYVGLLLSPAFEYDSVSDQITVNDQKVTHREIYKSSPTLSEPGQIKQAKTDFMLNALNILAKRGRYGLYIKAADEKLNQRLLELANK</sequence>
<feature type="non-terminal residue" evidence="2">
    <location>
        <position position="1"/>
    </location>
</feature>
<keyword evidence="2" id="KW-0808">Transferase</keyword>
<evidence type="ECO:0000313" key="2">
    <source>
        <dbReference type="EMBL" id="GAO99498.1"/>
    </source>
</evidence>
<dbReference type="Pfam" id="PF09848">
    <property type="entry name" value="SLFN-g3_helicase"/>
    <property type="match status" value="1"/>
</dbReference>
<dbReference type="GO" id="GO:0016301">
    <property type="term" value="F:kinase activity"/>
    <property type="evidence" value="ECO:0007669"/>
    <property type="project" value="UniProtKB-KW"/>
</dbReference>
<protein>
    <submittedName>
        <fullName evidence="2">Thymidine kinase</fullName>
    </submittedName>
</protein>
<dbReference type="EMBL" id="DF967992">
    <property type="protein sequence ID" value="GAO99498.1"/>
    <property type="molecule type" value="Genomic_DNA"/>
</dbReference>
<dbReference type="InterPro" id="IPR027417">
    <property type="entry name" value="P-loop_NTPase"/>
</dbReference>
<dbReference type="SUPFAM" id="SSF52540">
    <property type="entry name" value="P-loop containing nucleoside triphosphate hydrolases"/>
    <property type="match status" value="1"/>
</dbReference>
<dbReference type="Gene3D" id="3.40.50.300">
    <property type="entry name" value="P-loop containing nucleotide triphosphate hydrolases"/>
    <property type="match status" value="1"/>
</dbReference>
<feature type="domain" description="Schlafen group 3-like DNA/RNA helicase" evidence="1">
    <location>
        <begin position="76"/>
        <end position="424"/>
    </location>
</feature>
<dbReference type="InterPro" id="IPR018647">
    <property type="entry name" value="SLFN_3-like_DNA/RNA_helicase"/>
</dbReference>
<gene>
    <name evidence="2" type="ORF">FFIC_150010</name>
</gene>
<dbReference type="Proteomes" id="UP000253891">
    <property type="component" value="Unassembled WGS sequence"/>
</dbReference>
<keyword evidence="2" id="KW-0418">Kinase</keyword>
<accession>A0A0K8MH58</accession>